<name>W9CUU1_SCLBF</name>
<dbReference type="Pfam" id="PF12697">
    <property type="entry name" value="Abhydrolase_6"/>
    <property type="match status" value="1"/>
</dbReference>
<evidence type="ECO:0000259" key="1">
    <source>
        <dbReference type="Pfam" id="PF12697"/>
    </source>
</evidence>
<evidence type="ECO:0000313" key="3">
    <source>
        <dbReference type="Proteomes" id="UP000019487"/>
    </source>
</evidence>
<dbReference type="PANTHER" id="PTHR37017">
    <property type="entry name" value="AB HYDROLASE-1 DOMAIN-CONTAINING PROTEIN-RELATED"/>
    <property type="match status" value="1"/>
</dbReference>
<dbReference type="OrthoDB" id="1263307at2759"/>
<organism evidence="2 3">
    <name type="scientific">Sclerotinia borealis (strain F-4128)</name>
    <dbReference type="NCBI Taxonomy" id="1432307"/>
    <lineage>
        <taxon>Eukaryota</taxon>
        <taxon>Fungi</taxon>
        <taxon>Dikarya</taxon>
        <taxon>Ascomycota</taxon>
        <taxon>Pezizomycotina</taxon>
        <taxon>Leotiomycetes</taxon>
        <taxon>Helotiales</taxon>
        <taxon>Sclerotiniaceae</taxon>
        <taxon>Sclerotinia</taxon>
    </lineage>
</organism>
<dbReference type="STRING" id="1432307.W9CUU1"/>
<dbReference type="PANTHER" id="PTHR37017:SF11">
    <property type="entry name" value="ESTERASE_LIPASE_THIOESTERASE DOMAIN-CONTAINING PROTEIN"/>
    <property type="match status" value="1"/>
</dbReference>
<dbReference type="InterPro" id="IPR052897">
    <property type="entry name" value="Sec-Metab_Biosynth_Hydrolase"/>
</dbReference>
<comment type="caution">
    <text evidence="2">The sequence shown here is derived from an EMBL/GenBank/DDBJ whole genome shotgun (WGS) entry which is preliminary data.</text>
</comment>
<dbReference type="HOGENOM" id="CLU_046066_1_3_1"/>
<dbReference type="AlphaFoldDB" id="W9CUU1"/>
<sequence>MTSKPTILFIHGSWHSPAHFRPVRDLFEAEGYPTECPRLPTFNSKPAPPVVSLIDDVQVVQNLLKKLVEEQEKEVLVVVHSYGGIVGSEAVLASFGRESRAKEGTGKKGGVLHLLYMCAFVVPVGASLSSALGGGLSPFVKVEENGLSTINSPDQICYNDLTLEQQKHWVEELGTAPTIVHMTSVTHAAHLHYPVTYLYCEEDQAMPLEIQERMVKEVGVEFQIKRCSAGHSPYLSQPETVLRVVEEIVEVI</sequence>
<dbReference type="Gene3D" id="3.40.50.1820">
    <property type="entry name" value="alpha/beta hydrolase"/>
    <property type="match status" value="1"/>
</dbReference>
<dbReference type="Proteomes" id="UP000019487">
    <property type="component" value="Unassembled WGS sequence"/>
</dbReference>
<dbReference type="SUPFAM" id="SSF53474">
    <property type="entry name" value="alpha/beta-Hydrolases"/>
    <property type="match status" value="1"/>
</dbReference>
<dbReference type="InterPro" id="IPR000073">
    <property type="entry name" value="AB_hydrolase_1"/>
</dbReference>
<reference evidence="2 3" key="1">
    <citation type="journal article" date="2014" name="Genome Announc.">
        <title>Draft genome sequence of Sclerotinia borealis, a psychrophilic plant pathogenic fungus.</title>
        <authorList>
            <person name="Mardanov A.V."/>
            <person name="Beletsky A.V."/>
            <person name="Kadnikov V.V."/>
            <person name="Ignatov A.N."/>
            <person name="Ravin N.V."/>
        </authorList>
    </citation>
    <scope>NUCLEOTIDE SEQUENCE [LARGE SCALE GENOMIC DNA]</scope>
    <source>
        <strain evidence="3">F-4157</strain>
    </source>
</reference>
<proteinExistence type="predicted"/>
<protein>
    <recommendedName>
        <fullName evidence="1">AB hydrolase-1 domain-containing protein</fullName>
    </recommendedName>
</protein>
<evidence type="ECO:0000313" key="2">
    <source>
        <dbReference type="EMBL" id="ESZ98344.1"/>
    </source>
</evidence>
<gene>
    <name evidence="2" type="ORF">SBOR_1222</name>
</gene>
<keyword evidence="3" id="KW-1185">Reference proteome</keyword>
<dbReference type="InterPro" id="IPR029058">
    <property type="entry name" value="AB_hydrolase_fold"/>
</dbReference>
<dbReference type="EMBL" id="AYSA01000044">
    <property type="protein sequence ID" value="ESZ98344.1"/>
    <property type="molecule type" value="Genomic_DNA"/>
</dbReference>
<feature type="domain" description="AB hydrolase-1" evidence="1">
    <location>
        <begin position="7"/>
        <end position="243"/>
    </location>
</feature>
<accession>W9CUU1</accession>